<feature type="compositionally biased region" description="Basic and acidic residues" evidence="1">
    <location>
        <begin position="295"/>
        <end position="305"/>
    </location>
</feature>
<dbReference type="AlphaFoldDB" id="A0A0K0EQQ6"/>
<dbReference type="WBParaSite" id="SSTP_0001178700.1">
    <property type="protein sequence ID" value="SSTP_0001178700.1"/>
    <property type="gene ID" value="SSTP_0001178700"/>
</dbReference>
<feature type="region of interest" description="Disordered" evidence="1">
    <location>
        <begin position="293"/>
        <end position="322"/>
    </location>
</feature>
<keyword evidence="2" id="KW-1185">Reference proteome</keyword>
<name>A0A0K0EQQ6_STRER</name>
<evidence type="ECO:0000313" key="2">
    <source>
        <dbReference type="Proteomes" id="UP000035681"/>
    </source>
</evidence>
<dbReference type="Proteomes" id="UP000035681">
    <property type="component" value="Unplaced"/>
</dbReference>
<proteinExistence type="predicted"/>
<organism evidence="3">
    <name type="scientific">Strongyloides stercoralis</name>
    <name type="common">Threadworm</name>
    <dbReference type="NCBI Taxonomy" id="6248"/>
    <lineage>
        <taxon>Eukaryota</taxon>
        <taxon>Metazoa</taxon>
        <taxon>Ecdysozoa</taxon>
        <taxon>Nematoda</taxon>
        <taxon>Chromadorea</taxon>
        <taxon>Rhabditida</taxon>
        <taxon>Tylenchina</taxon>
        <taxon>Panagrolaimomorpha</taxon>
        <taxon>Strongyloidoidea</taxon>
        <taxon>Strongyloididae</taxon>
        <taxon>Strongyloides</taxon>
    </lineage>
</organism>
<feature type="compositionally biased region" description="Low complexity" evidence="1">
    <location>
        <begin position="131"/>
        <end position="141"/>
    </location>
</feature>
<feature type="region of interest" description="Disordered" evidence="1">
    <location>
        <begin position="125"/>
        <end position="145"/>
    </location>
</feature>
<reference evidence="3" key="1">
    <citation type="submission" date="2015-08" db="UniProtKB">
        <authorList>
            <consortium name="WormBaseParasite"/>
        </authorList>
    </citation>
    <scope>IDENTIFICATION</scope>
</reference>
<evidence type="ECO:0000313" key="3">
    <source>
        <dbReference type="WBParaSite" id="SSTP_0001178700.1"/>
    </source>
</evidence>
<evidence type="ECO:0000256" key="1">
    <source>
        <dbReference type="SAM" id="MobiDB-lite"/>
    </source>
</evidence>
<accession>A0A0K0EQQ6</accession>
<dbReference type="WBParaSite" id="TCONS_00002423.p1">
    <property type="protein sequence ID" value="TCONS_00002423.p1"/>
    <property type="gene ID" value="XLOC_002273"/>
</dbReference>
<sequence length="665" mass="75390">MNCFSICKLCSSNSNKLSMKSPKKKENNIESIDQVDNDSTYGVIDPQTSITIENNDSNKKLSSLNSPQPSKIINVSFRHKARKVLFGNDRLSQPAIIKENTKDSSKILNRKSLPLFSSKNKRELPKLPVPSINENNSSSNNDGKNLFITSKEIPFDEKANEVYETIYPETDSIVDPFYTKIINDNKNTQKYDYPIFNNNKCKKGNGKEKNQINEDPIYTSASQIYGGSDDAYSSILSNVGGDKENGYAKVTERKNSNDTDSNIPMVDEDLPSSSTVQNPVSINLDSLYAKIKRPTNKEKNKEKNCLETTSKDPIPSSITNDSNKLLQKVDNTTFDSLYQQLDESGSGSIISSYSQNPSYRYITVRETVDVVRERIRRHEEELSRERNNNVNNPGREHYYSTINEYESVGDGNISDNIYDITNSSSTTTNYMNSKNLNINNKLSTSNPTNKIRIIKPKIIPSTTYPSMKQVLLNNNYNNQSQIKTKCVSMAEIDTLHKNNSNIHTIDIKLTGRKFNENLLESNINLQKTFLSSFDLSWSNQLDNAITFISEILGKETPIENVFDDTFNIGYNIISSSIDKIKDLSDSMIMSKTNFIDNGCQTERISKIPKVLERKKSIDIGTQTYNIQKIFNINKNKLSKINKTISKDYVSTIDLSNERSWPLKKE</sequence>
<protein>
    <submittedName>
        <fullName evidence="3">cGMP-dependent protein kinase</fullName>
    </submittedName>
</protein>
<feature type="region of interest" description="Disordered" evidence="1">
    <location>
        <begin position="253"/>
        <end position="278"/>
    </location>
</feature>